<evidence type="ECO:0000259" key="1">
    <source>
        <dbReference type="Pfam" id="PF01636"/>
    </source>
</evidence>
<dbReference type="AlphaFoldDB" id="A0A9W6NMA6"/>
<dbReference type="Gene3D" id="3.90.1200.10">
    <property type="match status" value="1"/>
</dbReference>
<sequence length="394" mass="42238">MSLPTRTAVLVLVDGDGAVLGQLPPFDVRIPFWPETEDLVDGARALGAEISVLRFLSADGPAHVGGVVTYLAQLDGGDPALAPTSFRLEPHPLRAPYAEVGGPAASLAWAREALVAAGYGTPEAVRQRKTWNLSGLWRLETARGTVWLKHLPPFLRAESVVLEWLNAVAPGSAPPLIAADGTGRQLIGHLPGEDGFGAPLSVRYSMADLLHGLQRRAIQDVDALAARGVRDRRGPLLADQMVAAALPWLEEIPGLEALLERLPNQFAELEACGLPDSLVHADFHPGNVRFSASVPPAALDWGDSFLGNPGFDVLSLSAGLTPHESEQLTEHWAALWRQAVPGSDPVRAVRLLQPLSALYGAVIYSTFVENIEPSEWPYHADDVPRCLKMAVDQG</sequence>
<dbReference type="SUPFAM" id="SSF56112">
    <property type="entry name" value="Protein kinase-like (PK-like)"/>
    <property type="match status" value="1"/>
</dbReference>
<dbReference type="InterPro" id="IPR011009">
    <property type="entry name" value="Kinase-like_dom_sf"/>
</dbReference>
<dbReference type="Pfam" id="PF01636">
    <property type="entry name" value="APH"/>
    <property type="match status" value="1"/>
</dbReference>
<name>A0A9W6NMA6_9ACTN</name>
<protein>
    <recommendedName>
        <fullName evidence="1">Aminoglycoside phosphotransferase domain-containing protein</fullName>
    </recommendedName>
</protein>
<reference evidence="2" key="2">
    <citation type="submission" date="2023-01" db="EMBL/GenBank/DDBJ databases">
        <authorList>
            <person name="Sun Q."/>
            <person name="Evtushenko L."/>
        </authorList>
    </citation>
    <scope>NUCLEOTIDE SEQUENCE</scope>
    <source>
        <strain evidence="2">VKM Ac-1321</strain>
    </source>
</reference>
<feature type="domain" description="Aminoglycoside phosphotransferase" evidence="1">
    <location>
        <begin position="139"/>
        <end position="337"/>
    </location>
</feature>
<dbReference type="EMBL" id="BSFP01000019">
    <property type="protein sequence ID" value="GLL01948.1"/>
    <property type="molecule type" value="Genomic_DNA"/>
</dbReference>
<accession>A0A9W6NMA6</accession>
<evidence type="ECO:0000313" key="3">
    <source>
        <dbReference type="Proteomes" id="UP001143480"/>
    </source>
</evidence>
<evidence type="ECO:0000313" key="2">
    <source>
        <dbReference type="EMBL" id="GLL01948.1"/>
    </source>
</evidence>
<gene>
    <name evidence="2" type="ORF">GCM10017581_036900</name>
</gene>
<dbReference type="Proteomes" id="UP001143480">
    <property type="component" value="Unassembled WGS sequence"/>
</dbReference>
<comment type="caution">
    <text evidence="2">The sequence shown here is derived from an EMBL/GenBank/DDBJ whole genome shotgun (WGS) entry which is preliminary data.</text>
</comment>
<dbReference type="InterPro" id="IPR002575">
    <property type="entry name" value="Aminoglycoside_PTrfase"/>
</dbReference>
<proteinExistence type="predicted"/>
<keyword evidence="3" id="KW-1185">Reference proteome</keyword>
<dbReference type="RefSeq" id="WP_261961733.1">
    <property type="nucleotide sequence ID" value="NZ_BAAAXA010000001.1"/>
</dbReference>
<reference evidence="2" key="1">
    <citation type="journal article" date="2014" name="Int. J. Syst. Evol. Microbiol.">
        <title>Complete genome sequence of Corynebacterium casei LMG S-19264T (=DSM 44701T), isolated from a smear-ripened cheese.</title>
        <authorList>
            <consortium name="US DOE Joint Genome Institute (JGI-PGF)"/>
            <person name="Walter F."/>
            <person name="Albersmeier A."/>
            <person name="Kalinowski J."/>
            <person name="Ruckert C."/>
        </authorList>
    </citation>
    <scope>NUCLEOTIDE SEQUENCE</scope>
    <source>
        <strain evidence="2">VKM Ac-1321</strain>
    </source>
</reference>
<organism evidence="2 3">
    <name type="scientific">Dactylosporangium matsuzakiense</name>
    <dbReference type="NCBI Taxonomy" id="53360"/>
    <lineage>
        <taxon>Bacteria</taxon>
        <taxon>Bacillati</taxon>
        <taxon>Actinomycetota</taxon>
        <taxon>Actinomycetes</taxon>
        <taxon>Micromonosporales</taxon>
        <taxon>Micromonosporaceae</taxon>
        <taxon>Dactylosporangium</taxon>
    </lineage>
</organism>